<sequence>MFAAASALLGLCLLATPAEGGVRRRRSLCPPEPCLTVHCEPVDEQTCDGLVRRNSGECGCCDFCIKQLDAGQLCEGTMLIGNAPPKAECKEGLRCHPDTALCTETHLIPSV</sequence>
<evidence type="ECO:0000313" key="2">
    <source>
        <dbReference type="Proteomes" id="UP000805193"/>
    </source>
</evidence>
<comment type="caution">
    <text evidence="1">The sequence shown here is derived from an EMBL/GenBank/DDBJ whole genome shotgun (WGS) entry which is preliminary data.</text>
</comment>
<dbReference type="EMBL" id="JABSTQ010010255">
    <property type="protein sequence ID" value="KAG0422280.1"/>
    <property type="molecule type" value="Genomic_DNA"/>
</dbReference>
<name>A0AC60PN17_IXOPE</name>
<organism evidence="1 2">
    <name type="scientific">Ixodes persulcatus</name>
    <name type="common">Taiga tick</name>
    <dbReference type="NCBI Taxonomy" id="34615"/>
    <lineage>
        <taxon>Eukaryota</taxon>
        <taxon>Metazoa</taxon>
        <taxon>Ecdysozoa</taxon>
        <taxon>Arthropoda</taxon>
        <taxon>Chelicerata</taxon>
        <taxon>Arachnida</taxon>
        <taxon>Acari</taxon>
        <taxon>Parasitiformes</taxon>
        <taxon>Ixodida</taxon>
        <taxon>Ixodoidea</taxon>
        <taxon>Ixodidae</taxon>
        <taxon>Ixodinae</taxon>
        <taxon>Ixodes</taxon>
    </lineage>
</organism>
<reference evidence="1 2" key="1">
    <citation type="journal article" date="2020" name="Cell">
        <title>Large-Scale Comparative Analyses of Tick Genomes Elucidate Their Genetic Diversity and Vector Capacities.</title>
        <authorList>
            <consortium name="Tick Genome and Microbiome Consortium (TIGMIC)"/>
            <person name="Jia N."/>
            <person name="Wang J."/>
            <person name="Shi W."/>
            <person name="Du L."/>
            <person name="Sun Y."/>
            <person name="Zhan W."/>
            <person name="Jiang J.F."/>
            <person name="Wang Q."/>
            <person name="Zhang B."/>
            <person name="Ji P."/>
            <person name="Bell-Sakyi L."/>
            <person name="Cui X.M."/>
            <person name="Yuan T.T."/>
            <person name="Jiang B.G."/>
            <person name="Yang W.F."/>
            <person name="Lam T.T."/>
            <person name="Chang Q.C."/>
            <person name="Ding S.J."/>
            <person name="Wang X.J."/>
            <person name="Zhu J.G."/>
            <person name="Ruan X.D."/>
            <person name="Zhao L."/>
            <person name="Wei J.T."/>
            <person name="Ye R.Z."/>
            <person name="Que T.C."/>
            <person name="Du C.H."/>
            <person name="Zhou Y.H."/>
            <person name="Cheng J.X."/>
            <person name="Dai P.F."/>
            <person name="Guo W.B."/>
            <person name="Han X.H."/>
            <person name="Huang E.J."/>
            <person name="Li L.F."/>
            <person name="Wei W."/>
            <person name="Gao Y.C."/>
            <person name="Liu J.Z."/>
            <person name="Shao H.Z."/>
            <person name="Wang X."/>
            <person name="Wang C.C."/>
            <person name="Yang T.C."/>
            <person name="Huo Q.B."/>
            <person name="Li W."/>
            <person name="Chen H.Y."/>
            <person name="Chen S.E."/>
            <person name="Zhou L.G."/>
            <person name="Ni X.B."/>
            <person name="Tian J.H."/>
            <person name="Sheng Y."/>
            <person name="Liu T."/>
            <person name="Pan Y.S."/>
            <person name="Xia L.Y."/>
            <person name="Li J."/>
            <person name="Zhao F."/>
            <person name="Cao W.C."/>
        </authorList>
    </citation>
    <scope>NUCLEOTIDE SEQUENCE [LARGE SCALE GENOMIC DNA]</scope>
    <source>
        <strain evidence="1">Iper-2018</strain>
    </source>
</reference>
<keyword evidence="2" id="KW-1185">Reference proteome</keyword>
<protein>
    <submittedName>
        <fullName evidence="1">Uncharacterized protein</fullName>
    </submittedName>
</protein>
<dbReference type="Proteomes" id="UP000805193">
    <property type="component" value="Unassembled WGS sequence"/>
</dbReference>
<accession>A0AC60PN17</accession>
<evidence type="ECO:0000313" key="1">
    <source>
        <dbReference type="EMBL" id="KAG0422280.1"/>
    </source>
</evidence>
<gene>
    <name evidence="1" type="ORF">HPB47_001884</name>
</gene>
<proteinExistence type="predicted"/>